<proteinExistence type="predicted"/>
<dbReference type="Proteomes" id="UP001516400">
    <property type="component" value="Unassembled WGS sequence"/>
</dbReference>
<organism evidence="1 2">
    <name type="scientific">Cryptolaemus montrouzieri</name>
    <dbReference type="NCBI Taxonomy" id="559131"/>
    <lineage>
        <taxon>Eukaryota</taxon>
        <taxon>Metazoa</taxon>
        <taxon>Ecdysozoa</taxon>
        <taxon>Arthropoda</taxon>
        <taxon>Hexapoda</taxon>
        <taxon>Insecta</taxon>
        <taxon>Pterygota</taxon>
        <taxon>Neoptera</taxon>
        <taxon>Endopterygota</taxon>
        <taxon>Coleoptera</taxon>
        <taxon>Polyphaga</taxon>
        <taxon>Cucujiformia</taxon>
        <taxon>Coccinelloidea</taxon>
        <taxon>Coccinellidae</taxon>
        <taxon>Scymninae</taxon>
        <taxon>Scymnini</taxon>
        <taxon>Cryptolaemus</taxon>
    </lineage>
</organism>
<gene>
    <name evidence="1" type="ORF">HHI36_014810</name>
</gene>
<evidence type="ECO:0000313" key="1">
    <source>
        <dbReference type="EMBL" id="KAL3273362.1"/>
    </source>
</evidence>
<sequence length="146" mass="16595">MSKDSLRGLPRVFGLLSPRSKSAINQINNKVDLNFLNNEIIALHSQASSDRDEALIAELNLLSQGLKENVEKNIQKTQASFKYSNTDNGPFTVIIESIQQNIGNLNPMNKGKMIYLDNYYKNIIYLKLIDGNKKSRHTIFYSRTSE</sequence>
<dbReference type="AlphaFoldDB" id="A0ABD2N454"/>
<accession>A0ABD2N454</accession>
<keyword evidence="2" id="KW-1185">Reference proteome</keyword>
<name>A0ABD2N454_9CUCU</name>
<dbReference type="EMBL" id="JABFTP020000062">
    <property type="protein sequence ID" value="KAL3273362.1"/>
    <property type="molecule type" value="Genomic_DNA"/>
</dbReference>
<evidence type="ECO:0000313" key="2">
    <source>
        <dbReference type="Proteomes" id="UP001516400"/>
    </source>
</evidence>
<reference evidence="1 2" key="1">
    <citation type="journal article" date="2021" name="BMC Biol.">
        <title>Horizontally acquired antibacterial genes associated with adaptive radiation of ladybird beetles.</title>
        <authorList>
            <person name="Li H.S."/>
            <person name="Tang X.F."/>
            <person name="Huang Y.H."/>
            <person name="Xu Z.Y."/>
            <person name="Chen M.L."/>
            <person name="Du X.Y."/>
            <person name="Qiu B.Y."/>
            <person name="Chen P.T."/>
            <person name="Zhang W."/>
            <person name="Slipinski A."/>
            <person name="Escalona H.E."/>
            <person name="Waterhouse R.M."/>
            <person name="Zwick A."/>
            <person name="Pang H."/>
        </authorList>
    </citation>
    <scope>NUCLEOTIDE SEQUENCE [LARGE SCALE GENOMIC DNA]</scope>
    <source>
        <strain evidence="1">SYSU2018</strain>
    </source>
</reference>
<protein>
    <submittedName>
        <fullName evidence="1">Uncharacterized protein</fullName>
    </submittedName>
</protein>
<comment type="caution">
    <text evidence="1">The sequence shown here is derived from an EMBL/GenBank/DDBJ whole genome shotgun (WGS) entry which is preliminary data.</text>
</comment>